<evidence type="ECO:0000313" key="3">
    <source>
        <dbReference type="Proteomes" id="UP000269221"/>
    </source>
</evidence>
<feature type="region of interest" description="Disordered" evidence="1">
    <location>
        <begin position="372"/>
        <end position="712"/>
    </location>
</feature>
<feature type="compositionally biased region" description="Polar residues" evidence="1">
    <location>
        <begin position="471"/>
        <end position="489"/>
    </location>
</feature>
<sequence>MDEDWEYNVDQELSQWGGITSQELCLWEEVTVQEFYQRQEVMIQEVSPWGVVRHQELHQREVGVRVQWGDGTQQELEIFHWEESATVAELYQSDKEDETYQGLSQWEEDLTYQGLSQWEEDLTYQGLSQWDEDLTYQGLSQLEEDLTYQELLEGEAYQELSPLEEVRGQLHMYQQEGDKREPELSQVGTNRDKELLEGKDCKVQELPQWSGRSDQKPHQWEGSVSNQGLSHCAEGISYKIWDKPLHPEKDEDAQSCAQQEPGSPSSVGTQEAGEAAHELPSASPTLGSPKEDELAVAAAPVGAAEEKELPEPLPARLEKAPGSPALREEVPLATTESPAPAPHSPPGCRQALLDLAGHISCEIVSEAVLVIQGSSQQPEEQQDPEPSTAAEIEAGAAERRREDSPISAPHSPFCPLSPLSSPLGAQVPSEEQEEADRGSVLEEQETEEAALAGDSEHSQCEDEENTELSQEEINQYQEESQGEASTEQELSLEGADRFQEGSQGEAGTEQEVALDEAGRFQEGSQGEASPEEELSLEGAGRFQDVSQGEACSEQEPSLEEGGSQQKGSQGEASTEKELATAETRRYEEGSLGEASIEQELTLEEAGSHHELSDWDECITEELPHGDVGSYQDVSDWEEGIEQGLSQGQVGSAHNLSDWEEHSEHELPQGDVDTYQEVSDWEESIGQELSEDKDSIGQEVSKGRRPSVLASWENDGDQDLAEYNWEQSIAPTLLLQEDDEWDQVSVPELCAEAVPGPAAAWLECGASEPCPHGLLCASHPHLEAPACRGHAASPTFEEQVTVVGTQSPEPAPCSSPSPSDPQLGAQTLSHQRAPHEKRPSCLRQALQRLFCWPCLPPQPLSQEEINQYQEESQGETSTEQELSLEGTVRFQEGSQVEACPEEELSLDEDGRYQDLSQVEACTEKEMSLDKAGRFQGGPQGEASIEQELSLEEAGSHHEHSDWDECMAEGLPQGDVDPYQEVSDWEESIGQGLSEDKGSIGQEVSKGNGRRPSVLSSWENDGDQDLAEYSWEQSIAPTLLLQEDDEWDQVSVPELCAEAVPGPAEAWLECGASEPCPQGSLCASHPHLEAPACRGHTASPTFEEQVTVVGTQSPEPAPCSTPSPSDPQLGAQTLSHQQAPHEKRPSCLRWALQRLRRLFCWPCLPPQPLSQEEINQYQEECQGETSTERELSLEGTVRFQEGSQVEACPEEELSLGEDGRYQDSSQVEACTEKEMSLGKAGRFQGGPQGEASIEQELSLEEAGSHHELSDWDECMAEGLPQGDVDPYQEVSDWEESIGQGLSEDKGSIGQGLSEDKDSIGQEVSKGNGRRPSVLSSWEDDGDQDLAEYSWEQSIAPTLLLQEEDEWDQVSVPELCAQAVPGPAVAWLECGASEPCPHGSLCASHPHLEAPACRGHAASPTFEEQVTVVGTQSPKPAPCSSPSPSDPQLGAQTLSHQRAPHEKRPSCLRQALQRLFCWPCLPPQPLSQEEISQYQEESQGETSTEQELSLEGTVRFQEGSQVEACPEEELSLGEDGRYQDLSQVEACTEKEMSLDKAGRIQGGPQGEASIEQELSLEEAGSHHELSDWDECITEELPHGRRATKTFLTVHGDVGSYQDVS</sequence>
<dbReference type="OrthoDB" id="9219679at2759"/>
<feature type="compositionally biased region" description="Low complexity" evidence="1">
    <location>
        <begin position="372"/>
        <end position="395"/>
    </location>
</feature>
<feature type="region of interest" description="Disordered" evidence="1">
    <location>
        <begin position="797"/>
        <end position="835"/>
    </location>
</feature>
<reference evidence="2 3" key="1">
    <citation type="submission" date="2018-07" db="EMBL/GenBank/DDBJ databases">
        <title>A high quality draft genome assembly of the barn swallow (H. rustica rustica).</title>
        <authorList>
            <person name="Formenti G."/>
            <person name="Chiara M."/>
            <person name="Poveda L."/>
            <person name="Francoijs K.-J."/>
            <person name="Bonisoli-Alquati A."/>
            <person name="Canova L."/>
            <person name="Gianfranceschi L."/>
            <person name="Horner D.S."/>
            <person name="Saino N."/>
        </authorList>
    </citation>
    <scope>NUCLEOTIDE SEQUENCE [LARGE SCALE GENOMIC DNA]</scope>
    <source>
        <strain evidence="2">Chelidonia</strain>
        <tissue evidence="2">Blood</tissue>
    </source>
</reference>
<gene>
    <name evidence="2" type="ORF">DUI87_11487</name>
</gene>
<name>A0A3M0KDQ9_HIRRU</name>
<feature type="compositionally biased region" description="Low complexity" evidence="1">
    <location>
        <begin position="866"/>
        <end position="880"/>
    </location>
</feature>
<feature type="compositionally biased region" description="Pro residues" evidence="1">
    <location>
        <begin position="808"/>
        <end position="818"/>
    </location>
</feature>
<feature type="compositionally biased region" description="Acidic residues" evidence="1">
    <location>
        <begin position="678"/>
        <end position="688"/>
    </location>
</feature>
<comment type="caution">
    <text evidence="2">The sequence shown here is derived from an EMBL/GenBank/DDBJ whole genome shotgun (WGS) entry which is preliminary data.</text>
</comment>
<feature type="compositionally biased region" description="Low complexity" evidence="1">
    <location>
        <begin position="1486"/>
        <end position="1506"/>
    </location>
</feature>
<dbReference type="Proteomes" id="UP000269221">
    <property type="component" value="Unassembled WGS sequence"/>
</dbReference>
<feature type="compositionally biased region" description="Basic and acidic residues" evidence="1">
    <location>
        <begin position="573"/>
        <end position="588"/>
    </location>
</feature>
<feature type="compositionally biased region" description="Pro residues" evidence="1">
    <location>
        <begin position="1432"/>
        <end position="1442"/>
    </location>
</feature>
<dbReference type="STRING" id="333673.A0A3M0KDQ9"/>
<feature type="region of interest" description="Disordered" evidence="1">
    <location>
        <begin position="174"/>
        <end position="226"/>
    </location>
</feature>
<organism evidence="2 3">
    <name type="scientific">Hirundo rustica rustica</name>
    <dbReference type="NCBI Taxonomy" id="333673"/>
    <lineage>
        <taxon>Eukaryota</taxon>
        <taxon>Metazoa</taxon>
        <taxon>Chordata</taxon>
        <taxon>Craniata</taxon>
        <taxon>Vertebrata</taxon>
        <taxon>Euteleostomi</taxon>
        <taxon>Archelosauria</taxon>
        <taxon>Archosauria</taxon>
        <taxon>Dinosauria</taxon>
        <taxon>Saurischia</taxon>
        <taxon>Theropoda</taxon>
        <taxon>Coelurosauria</taxon>
        <taxon>Aves</taxon>
        <taxon>Neognathae</taxon>
        <taxon>Neoaves</taxon>
        <taxon>Telluraves</taxon>
        <taxon>Australaves</taxon>
        <taxon>Passeriformes</taxon>
        <taxon>Sylvioidea</taxon>
        <taxon>Hirundinidae</taxon>
        <taxon>Hirundo</taxon>
    </lineage>
</organism>
<proteinExistence type="predicted"/>
<feature type="compositionally biased region" description="Pro residues" evidence="1">
    <location>
        <begin position="1113"/>
        <end position="1123"/>
    </location>
</feature>
<evidence type="ECO:0000313" key="2">
    <source>
        <dbReference type="EMBL" id="RMC11368.1"/>
    </source>
</evidence>
<feature type="region of interest" description="Disordered" evidence="1">
    <location>
        <begin position="862"/>
        <end position="1019"/>
    </location>
</feature>
<feature type="compositionally biased region" description="Polar residues" evidence="1">
    <location>
        <begin position="643"/>
        <end position="654"/>
    </location>
</feature>
<feature type="region of interest" description="Disordered" evidence="1">
    <location>
        <begin position="1421"/>
        <end position="1462"/>
    </location>
</feature>
<feature type="compositionally biased region" description="Acidic residues" evidence="1">
    <location>
        <begin position="461"/>
        <end position="470"/>
    </location>
</feature>
<feature type="region of interest" description="Disordered" evidence="1">
    <location>
        <begin position="1108"/>
        <end position="1141"/>
    </location>
</feature>
<feature type="region of interest" description="Disordered" evidence="1">
    <location>
        <begin position="1198"/>
        <end position="1343"/>
    </location>
</feature>
<keyword evidence="3" id="KW-1185">Reference proteome</keyword>
<feature type="compositionally biased region" description="Polar residues" evidence="1">
    <location>
        <begin position="255"/>
        <end position="269"/>
    </location>
</feature>
<accession>A0A3M0KDQ9</accession>
<feature type="compositionally biased region" description="Basic and acidic residues" evidence="1">
    <location>
        <begin position="952"/>
        <end position="961"/>
    </location>
</feature>
<feature type="compositionally biased region" description="Basic and acidic residues" evidence="1">
    <location>
        <begin position="656"/>
        <end position="667"/>
    </location>
</feature>
<dbReference type="EMBL" id="QRBI01000108">
    <property type="protein sequence ID" value="RMC11368.1"/>
    <property type="molecule type" value="Genomic_DNA"/>
</dbReference>
<protein>
    <submittedName>
        <fullName evidence="2">Uncharacterized protein</fullName>
    </submittedName>
</protein>
<feature type="compositionally biased region" description="Basic and acidic residues" evidence="1">
    <location>
        <begin position="920"/>
        <end position="931"/>
    </location>
</feature>
<feature type="compositionally biased region" description="Low complexity" evidence="1">
    <location>
        <begin position="559"/>
        <end position="571"/>
    </location>
</feature>
<feature type="region of interest" description="Disordered" evidence="1">
    <location>
        <begin position="246"/>
        <end position="350"/>
    </location>
</feature>
<feature type="compositionally biased region" description="Basic and acidic residues" evidence="1">
    <location>
        <begin position="190"/>
        <end position="203"/>
    </location>
</feature>
<feature type="region of interest" description="Disordered" evidence="1">
    <location>
        <begin position="1486"/>
        <end position="1534"/>
    </location>
</feature>
<evidence type="ECO:0000256" key="1">
    <source>
        <dbReference type="SAM" id="MobiDB-lite"/>
    </source>
</evidence>